<dbReference type="EMBL" id="DVAB01000016">
    <property type="protein sequence ID" value="HIK00219.1"/>
    <property type="molecule type" value="Genomic_DNA"/>
</dbReference>
<keyword evidence="2" id="KW-0813">Transport</keyword>
<evidence type="ECO:0000313" key="5">
    <source>
        <dbReference type="Proteomes" id="UP000646946"/>
    </source>
</evidence>
<dbReference type="InterPro" id="IPR002843">
    <property type="entry name" value="ATPase_V0-cplx_csu/dsu"/>
</dbReference>
<dbReference type="Pfam" id="PF01992">
    <property type="entry name" value="vATP-synt_AC39"/>
    <property type="match status" value="1"/>
</dbReference>
<dbReference type="InterPro" id="IPR044911">
    <property type="entry name" value="V-type_ATPase_csu/dsu_dom_3"/>
</dbReference>
<organism evidence="4 5">
    <name type="scientific">Candidatus Naiadarchaeum limnaeum</name>
    <dbReference type="NCBI Taxonomy" id="2756139"/>
    <lineage>
        <taxon>Archaea</taxon>
        <taxon>Candidatus Undinarchaeota</taxon>
        <taxon>Candidatus Undinarchaeia</taxon>
        <taxon>Candidatus Naiadarchaeales</taxon>
        <taxon>Candidatus Naiadarchaeaceae</taxon>
        <taxon>Candidatus Naiadarchaeum</taxon>
    </lineage>
</organism>
<dbReference type="GO" id="GO:0046961">
    <property type="term" value="F:proton-transporting ATPase activity, rotational mechanism"/>
    <property type="evidence" value="ECO:0007669"/>
    <property type="project" value="InterPro"/>
</dbReference>
<dbReference type="InterPro" id="IPR050873">
    <property type="entry name" value="V-ATPase_V0D/AC39_subunit"/>
</dbReference>
<keyword evidence="5" id="KW-1185">Reference proteome</keyword>
<dbReference type="InterPro" id="IPR035067">
    <property type="entry name" value="V-type_ATPase_csu/dsu"/>
</dbReference>
<evidence type="ECO:0000313" key="4">
    <source>
        <dbReference type="EMBL" id="HIK00219.1"/>
    </source>
</evidence>
<comment type="caution">
    <text evidence="4">The sequence shown here is derived from an EMBL/GenBank/DDBJ whole genome shotgun (WGS) entry which is preliminary data.</text>
</comment>
<dbReference type="InterPro" id="IPR036079">
    <property type="entry name" value="ATPase_csu/dsu_sf"/>
</dbReference>
<dbReference type="AlphaFoldDB" id="A0A832XGI2"/>
<dbReference type="Gene3D" id="1.20.1690.10">
    <property type="entry name" value="V-type ATP synthase subunit C domain"/>
    <property type="match status" value="2"/>
</dbReference>
<proteinExistence type="inferred from homology"/>
<evidence type="ECO:0000256" key="3">
    <source>
        <dbReference type="ARBA" id="ARBA00023065"/>
    </source>
</evidence>
<evidence type="ECO:0000256" key="2">
    <source>
        <dbReference type="ARBA" id="ARBA00022448"/>
    </source>
</evidence>
<sequence>MRFYKKTGERLSYLGKKDRASYAYAATRARAMASKLIRDDDYAKFLKMDINEVILFLEEREYKKEIDAIGAKASKIYYLELVLNENFSNSVNSMISFTPQNSPVRTYLMRYDIANIKTIMRGKRSKRSKSEIKLSLVPIGTLSKKTLERLIEKENERGVIEGLEKTIYYNVLKASEKKNLEEVEDALDRFYFNKVLEVAKGHKSLENLIRTEIDVKNILIILRLRDLKTVKLGGFLIKNGKIKVEKLLELSKLDIFEMIKLLKRESFWKYAPTNTKELDKIEAGFRKYLILEGFKLLRSYIPSFDTLLGYVIAKEREINNIRILARSKISKNPEDALNIRAKIYLG</sequence>
<dbReference type="PANTHER" id="PTHR38682:SF1">
    <property type="entry name" value="V-TYPE ATP SYNTHASE SUBUNIT C"/>
    <property type="match status" value="1"/>
</dbReference>
<gene>
    <name evidence="4" type="ORF">H1016_01630</name>
</gene>
<comment type="similarity">
    <text evidence="1">Belongs to the V-ATPase V0D/AC39 subunit family.</text>
</comment>
<name>A0A832XGI2_9ARCH</name>
<evidence type="ECO:0000256" key="1">
    <source>
        <dbReference type="ARBA" id="ARBA00006709"/>
    </source>
</evidence>
<dbReference type="PANTHER" id="PTHR38682">
    <property type="entry name" value="V-TYPE ATP SYNTHASE SUBUNIT C"/>
    <property type="match status" value="1"/>
</dbReference>
<accession>A0A832XGI2</accession>
<dbReference type="SUPFAM" id="SSF103486">
    <property type="entry name" value="V-type ATP synthase subunit C"/>
    <property type="match status" value="1"/>
</dbReference>
<reference evidence="4 5" key="1">
    <citation type="journal article" name="Nat. Commun.">
        <title>Undinarchaeota illuminate DPANN phylogeny and the impact of gene transfer on archaeal evolution.</title>
        <authorList>
            <person name="Dombrowski N."/>
            <person name="Williams T.A."/>
            <person name="Sun J."/>
            <person name="Woodcroft B.J."/>
            <person name="Lee J.H."/>
            <person name="Minh B.Q."/>
            <person name="Rinke C."/>
            <person name="Spang A."/>
        </authorList>
    </citation>
    <scope>NUCLEOTIDE SEQUENCE [LARGE SCALE GENOMIC DNA]</scope>
    <source>
        <strain evidence="4">MAG_bin1129</strain>
    </source>
</reference>
<dbReference type="Gene3D" id="1.10.132.50">
    <property type="entry name" value="ATP synthase (C/AC39) subunit, domain 3"/>
    <property type="match status" value="1"/>
</dbReference>
<protein>
    <submittedName>
        <fullName evidence="4">V-type ATPase subunit</fullName>
    </submittedName>
</protein>
<keyword evidence="3" id="KW-0406">Ion transport</keyword>
<dbReference type="Proteomes" id="UP000646946">
    <property type="component" value="Unassembled WGS sequence"/>
</dbReference>